<keyword evidence="3" id="KW-1185">Reference proteome</keyword>
<dbReference type="SUPFAM" id="SSF53335">
    <property type="entry name" value="S-adenosyl-L-methionine-dependent methyltransferases"/>
    <property type="match status" value="1"/>
</dbReference>
<dbReference type="AlphaFoldDB" id="A0A6A6ALF6"/>
<feature type="compositionally biased region" description="Polar residues" evidence="1">
    <location>
        <begin position="28"/>
        <end position="51"/>
    </location>
</feature>
<evidence type="ECO:0008006" key="4">
    <source>
        <dbReference type="Google" id="ProtNLM"/>
    </source>
</evidence>
<gene>
    <name evidence="2" type="ORF">P153DRAFT_312452</name>
</gene>
<protein>
    <recommendedName>
        <fullName evidence="4">Methyltransferase type 11 domain-containing protein</fullName>
    </recommendedName>
</protein>
<accession>A0A6A6ALF6</accession>
<feature type="region of interest" description="Disordered" evidence="1">
    <location>
        <begin position="123"/>
        <end position="156"/>
    </location>
</feature>
<evidence type="ECO:0000256" key="1">
    <source>
        <dbReference type="SAM" id="MobiDB-lite"/>
    </source>
</evidence>
<dbReference type="Gene3D" id="3.40.50.150">
    <property type="entry name" value="Vaccinia Virus protein VP39"/>
    <property type="match status" value="1"/>
</dbReference>
<feature type="region of interest" description="Disordered" evidence="1">
    <location>
        <begin position="1"/>
        <end position="51"/>
    </location>
</feature>
<feature type="compositionally biased region" description="Polar residues" evidence="1">
    <location>
        <begin position="140"/>
        <end position="149"/>
    </location>
</feature>
<sequence>MFSTDLTWNGGGVEMVGERRARKAQERASGTSGASSIRTSISFEGSSSTNRGFRWASGLKKAKELKPSNILRPLTSRSSNAQVTGQTTTHKSTTHPHDLKDPSIQPAWTYSGSLSSNLPSGASLDFPEYDTPKLHGRAPSQCTNSSSSRYSRDEHGLELRAPVRVMTNEEIKQTTPRSIVPGGVRLSPQASRREDCLPAAGCDPEKQRTERRQYPIQVEEHLNFQSLDDLVSKDNTSPALTTEATHHVSPQSKFYRPLSQWESLSPQVIREITIPSKPETKKVAVAHSSTLELIRIQQFIHSIEGTHPQDVLDRLREDWLEYSGEEIEDEVALEKQLWLLTGFHTLNAGKVRIIPKPKCNTGRILELYGNLSEVYQLSATNPHQVVHFLTTKIQRQISLPGNVSYLTVRECGAVPLPYPENYFSHIRASTLPPLVPSAKLPELFNECYKLLAPGGLLEIRIMDAAPLRRTAGPKMRMWIEDRLSLNLERLFRCSRPCLLVPSWLAAAGFGLAIPEGDQNVALPCAFDKNSSDINSELSAIIGKALWKDIWGQFVDDIPDESKWWWEDEEIMQECLQRKTVFECRAIYAYKN</sequence>
<feature type="region of interest" description="Disordered" evidence="1">
    <location>
        <begin position="64"/>
        <end position="106"/>
    </location>
</feature>
<dbReference type="Proteomes" id="UP000799771">
    <property type="component" value="Unassembled WGS sequence"/>
</dbReference>
<evidence type="ECO:0000313" key="3">
    <source>
        <dbReference type="Proteomes" id="UP000799771"/>
    </source>
</evidence>
<organism evidence="2 3">
    <name type="scientific">Dothidotthia symphoricarpi CBS 119687</name>
    <dbReference type="NCBI Taxonomy" id="1392245"/>
    <lineage>
        <taxon>Eukaryota</taxon>
        <taxon>Fungi</taxon>
        <taxon>Dikarya</taxon>
        <taxon>Ascomycota</taxon>
        <taxon>Pezizomycotina</taxon>
        <taxon>Dothideomycetes</taxon>
        <taxon>Pleosporomycetidae</taxon>
        <taxon>Pleosporales</taxon>
        <taxon>Dothidotthiaceae</taxon>
        <taxon>Dothidotthia</taxon>
    </lineage>
</organism>
<reference evidence="2" key="1">
    <citation type="journal article" date="2020" name="Stud. Mycol.">
        <title>101 Dothideomycetes genomes: a test case for predicting lifestyles and emergence of pathogens.</title>
        <authorList>
            <person name="Haridas S."/>
            <person name="Albert R."/>
            <person name="Binder M."/>
            <person name="Bloem J."/>
            <person name="Labutti K."/>
            <person name="Salamov A."/>
            <person name="Andreopoulos B."/>
            <person name="Baker S."/>
            <person name="Barry K."/>
            <person name="Bills G."/>
            <person name="Bluhm B."/>
            <person name="Cannon C."/>
            <person name="Castanera R."/>
            <person name="Culley D."/>
            <person name="Daum C."/>
            <person name="Ezra D."/>
            <person name="Gonzalez J."/>
            <person name="Henrissat B."/>
            <person name="Kuo A."/>
            <person name="Liang C."/>
            <person name="Lipzen A."/>
            <person name="Lutzoni F."/>
            <person name="Magnuson J."/>
            <person name="Mondo S."/>
            <person name="Nolan M."/>
            <person name="Ohm R."/>
            <person name="Pangilinan J."/>
            <person name="Park H.-J."/>
            <person name="Ramirez L."/>
            <person name="Alfaro M."/>
            <person name="Sun H."/>
            <person name="Tritt A."/>
            <person name="Yoshinaga Y."/>
            <person name="Zwiers L.-H."/>
            <person name="Turgeon B."/>
            <person name="Goodwin S."/>
            <person name="Spatafora J."/>
            <person name="Crous P."/>
            <person name="Grigoriev I."/>
        </authorList>
    </citation>
    <scope>NUCLEOTIDE SEQUENCE</scope>
    <source>
        <strain evidence="2">CBS 119687</strain>
    </source>
</reference>
<dbReference type="InterPro" id="IPR029063">
    <property type="entry name" value="SAM-dependent_MTases_sf"/>
</dbReference>
<dbReference type="RefSeq" id="XP_033526151.1">
    <property type="nucleotide sequence ID" value="XM_033664843.1"/>
</dbReference>
<dbReference type="EMBL" id="ML977502">
    <property type="protein sequence ID" value="KAF2131764.1"/>
    <property type="molecule type" value="Genomic_DNA"/>
</dbReference>
<dbReference type="GeneID" id="54405275"/>
<dbReference type="OrthoDB" id="3902588at2759"/>
<proteinExistence type="predicted"/>
<evidence type="ECO:0000313" key="2">
    <source>
        <dbReference type="EMBL" id="KAF2131764.1"/>
    </source>
</evidence>
<feature type="compositionally biased region" description="Basic and acidic residues" evidence="1">
    <location>
        <begin position="16"/>
        <end position="26"/>
    </location>
</feature>
<feature type="region of interest" description="Disordered" evidence="1">
    <location>
        <begin position="178"/>
        <end position="208"/>
    </location>
</feature>
<name>A0A6A6ALF6_9PLEO</name>